<organism evidence="3 4">
    <name type="scientific">Mycena metata</name>
    <dbReference type="NCBI Taxonomy" id="1033252"/>
    <lineage>
        <taxon>Eukaryota</taxon>
        <taxon>Fungi</taxon>
        <taxon>Dikarya</taxon>
        <taxon>Basidiomycota</taxon>
        <taxon>Agaricomycotina</taxon>
        <taxon>Agaricomycetes</taxon>
        <taxon>Agaricomycetidae</taxon>
        <taxon>Agaricales</taxon>
        <taxon>Marasmiineae</taxon>
        <taxon>Mycenaceae</taxon>
        <taxon>Mycena</taxon>
    </lineage>
</organism>
<accession>A0AAD7MQJ9</accession>
<keyword evidence="2" id="KW-0812">Transmembrane</keyword>
<dbReference type="EMBL" id="JARKIB010000178">
    <property type="protein sequence ID" value="KAJ7727582.1"/>
    <property type="molecule type" value="Genomic_DNA"/>
</dbReference>
<dbReference type="Gene3D" id="2.60.120.260">
    <property type="entry name" value="Galactose-binding domain-like"/>
    <property type="match status" value="2"/>
</dbReference>
<reference evidence="3" key="1">
    <citation type="submission" date="2023-03" db="EMBL/GenBank/DDBJ databases">
        <title>Massive genome expansion in bonnet fungi (Mycena s.s.) driven by repeated elements and novel gene families across ecological guilds.</title>
        <authorList>
            <consortium name="Lawrence Berkeley National Laboratory"/>
            <person name="Harder C.B."/>
            <person name="Miyauchi S."/>
            <person name="Viragh M."/>
            <person name="Kuo A."/>
            <person name="Thoen E."/>
            <person name="Andreopoulos B."/>
            <person name="Lu D."/>
            <person name="Skrede I."/>
            <person name="Drula E."/>
            <person name="Henrissat B."/>
            <person name="Morin E."/>
            <person name="Kohler A."/>
            <person name="Barry K."/>
            <person name="LaButti K."/>
            <person name="Morin E."/>
            <person name="Salamov A."/>
            <person name="Lipzen A."/>
            <person name="Mereny Z."/>
            <person name="Hegedus B."/>
            <person name="Baldrian P."/>
            <person name="Stursova M."/>
            <person name="Weitz H."/>
            <person name="Taylor A."/>
            <person name="Grigoriev I.V."/>
            <person name="Nagy L.G."/>
            <person name="Martin F."/>
            <person name="Kauserud H."/>
        </authorList>
    </citation>
    <scope>NUCLEOTIDE SEQUENCE</scope>
    <source>
        <strain evidence="3">CBHHK182m</strain>
    </source>
</reference>
<evidence type="ECO:0000313" key="3">
    <source>
        <dbReference type="EMBL" id="KAJ7727582.1"/>
    </source>
</evidence>
<evidence type="ECO:0000256" key="2">
    <source>
        <dbReference type="SAM" id="Phobius"/>
    </source>
</evidence>
<name>A0AAD7MQJ9_9AGAR</name>
<keyword evidence="2" id="KW-1133">Transmembrane helix</keyword>
<proteinExistence type="predicted"/>
<evidence type="ECO:0000256" key="1">
    <source>
        <dbReference type="SAM" id="MobiDB-lite"/>
    </source>
</evidence>
<comment type="caution">
    <text evidence="3">The sequence shown here is derived from an EMBL/GenBank/DDBJ whole genome shotgun (WGS) entry which is preliminary data.</text>
</comment>
<gene>
    <name evidence="3" type="ORF">B0H16DRAFT_250922</name>
</gene>
<evidence type="ECO:0000313" key="4">
    <source>
        <dbReference type="Proteomes" id="UP001215598"/>
    </source>
</evidence>
<dbReference type="Proteomes" id="UP001215598">
    <property type="component" value="Unassembled WGS sequence"/>
</dbReference>
<dbReference type="AlphaFoldDB" id="A0AAD7MQJ9"/>
<sequence>MSSNVVIVDDRDPAITYTGSWSQAGASSEFDGTTTCSTTQGTSASYTFVGTSVTVYATIAAKDPPDAAMSFELDKTTTGTFVPPSGATYDIHHQPVWASPVLEDGTHTLVITQTQAQTACVIFLDHISYETTSDTAGPYFIDDGDPRITYSASWTSAGAEYDFMHTTHGSTAVGATLSFTFQGQGISFYGDLNSGALTSASISIDKGPAASYVAPAQSAAVSSNNLLFDSGDISEGTHTIVVTADNANAFWVDYLLVRPNSPGFTPSTPTAPTAPVGSTSSSSPSTKSSSATNAQSSSSTHSSSTNSLSLSLTSIINTPSGSAANSAASAPPSSSTSLSLGSNSPSKKVTVKGAMIVGPVVGVLALVALAALAVFFYRRRHRQLARQRPNITPYTAEVGSTLPSTSVYGSYSAVPGSSGSALALVDSTSSPVSPAAPNPMRPTGTPFAEPSTPNSATSADQLLPPLTPVRLHSRGPSSSFGGSNLGEAPPQYAE</sequence>
<feature type="compositionally biased region" description="Polar residues" evidence="1">
    <location>
        <begin position="451"/>
        <end position="460"/>
    </location>
</feature>
<feature type="transmembrane region" description="Helical" evidence="2">
    <location>
        <begin position="353"/>
        <end position="377"/>
    </location>
</feature>
<keyword evidence="2" id="KW-0472">Membrane</keyword>
<feature type="region of interest" description="Disordered" evidence="1">
    <location>
        <begin position="266"/>
        <end position="306"/>
    </location>
</feature>
<feature type="region of interest" description="Disordered" evidence="1">
    <location>
        <begin position="425"/>
        <end position="494"/>
    </location>
</feature>
<feature type="region of interest" description="Disordered" evidence="1">
    <location>
        <begin position="321"/>
        <end position="345"/>
    </location>
</feature>
<keyword evidence="4" id="KW-1185">Reference proteome</keyword>
<protein>
    <submittedName>
        <fullName evidence="3">Uncharacterized protein</fullName>
    </submittedName>
</protein>